<protein>
    <submittedName>
        <fullName evidence="4">17-beta-hydroxysteroid dehydrogenase type 6-like isoform X2</fullName>
    </submittedName>
</protein>
<dbReference type="PROSITE" id="PS00061">
    <property type="entry name" value="ADH_SHORT"/>
    <property type="match status" value="1"/>
</dbReference>
<keyword evidence="3" id="KW-1185">Reference proteome</keyword>
<dbReference type="InterPro" id="IPR002347">
    <property type="entry name" value="SDR_fam"/>
</dbReference>
<evidence type="ECO:0000313" key="3">
    <source>
        <dbReference type="Proteomes" id="UP000085678"/>
    </source>
</evidence>
<keyword evidence="2" id="KW-0472">Membrane</keyword>
<dbReference type="Proteomes" id="UP000085678">
    <property type="component" value="Unplaced"/>
</dbReference>
<dbReference type="PANTHER" id="PTHR43313:SF1">
    <property type="entry name" value="3BETA-HYDROXYSTEROID DEHYDROGENASE DHS-16"/>
    <property type="match status" value="1"/>
</dbReference>
<dbReference type="InterPro" id="IPR020904">
    <property type="entry name" value="Sc_DH/Rdtase_CS"/>
</dbReference>
<evidence type="ECO:0000313" key="4">
    <source>
        <dbReference type="RefSeq" id="XP_013383714.1"/>
    </source>
</evidence>
<dbReference type="Gene3D" id="3.40.50.720">
    <property type="entry name" value="NAD(P)-binding Rossmann-like Domain"/>
    <property type="match status" value="2"/>
</dbReference>
<dbReference type="OrthoDB" id="2102561at2759"/>
<organism evidence="3 4">
    <name type="scientific">Lingula anatina</name>
    <name type="common">Brachiopod</name>
    <name type="synonym">Lingula unguis</name>
    <dbReference type="NCBI Taxonomy" id="7574"/>
    <lineage>
        <taxon>Eukaryota</taxon>
        <taxon>Metazoa</taxon>
        <taxon>Spiralia</taxon>
        <taxon>Lophotrochozoa</taxon>
        <taxon>Brachiopoda</taxon>
        <taxon>Linguliformea</taxon>
        <taxon>Lingulata</taxon>
        <taxon>Lingulida</taxon>
        <taxon>Linguloidea</taxon>
        <taxon>Lingulidae</taxon>
        <taxon>Lingula</taxon>
    </lineage>
</organism>
<proteinExistence type="predicted"/>
<gene>
    <name evidence="4" type="primary">LOC106154034</name>
</gene>
<dbReference type="GO" id="GO:0016491">
    <property type="term" value="F:oxidoreductase activity"/>
    <property type="evidence" value="ECO:0007669"/>
    <property type="project" value="UniProtKB-KW"/>
</dbReference>
<dbReference type="AlphaFoldDB" id="A0A1S3HFA5"/>
<dbReference type="GeneID" id="106154034"/>
<dbReference type="PANTHER" id="PTHR43313">
    <property type="entry name" value="SHORT-CHAIN DEHYDROGENASE/REDUCTASE FAMILY 9C"/>
    <property type="match status" value="1"/>
</dbReference>
<keyword evidence="2" id="KW-1133">Transmembrane helix</keyword>
<evidence type="ECO:0000256" key="2">
    <source>
        <dbReference type="SAM" id="Phobius"/>
    </source>
</evidence>
<sequence>MPWQEGTAVVIGLSGLLITNFLPGVFNVVFFALLLLGVLGLNREKDRAARRVDYGNKAVLVTGCDTGLGHELVKRLDVRGLTLFAGCLSESSQGAMKLKEVCSDNVHVLQLDITKDEEVNAAFNFVSKTCNATGKRRIVNVTSVKGLVVYPLESVYSCSKFAAECFSDCLRREMTSFGVDVVIVEPGHFGGATAIVDIEKIRPQMIEQWESMSTELKEAYPKDKTVSNVLNFIGGDATGSATDVTPVIDAFEDALLSVVPRDRYLIGGSTSLVDKYKLMAILGPLLPGWIMDRILTKVSDT</sequence>
<keyword evidence="1" id="KW-0560">Oxidoreductase</keyword>
<dbReference type="RefSeq" id="XP_013383714.1">
    <property type="nucleotide sequence ID" value="XM_013528260.1"/>
</dbReference>
<dbReference type="PRINTS" id="PR00081">
    <property type="entry name" value="GDHRDH"/>
</dbReference>
<accession>A0A1S3HFA5</accession>
<feature type="transmembrane region" description="Helical" evidence="2">
    <location>
        <begin position="20"/>
        <end position="41"/>
    </location>
</feature>
<reference evidence="4" key="1">
    <citation type="submission" date="2025-08" db="UniProtKB">
        <authorList>
            <consortium name="RefSeq"/>
        </authorList>
    </citation>
    <scope>IDENTIFICATION</scope>
    <source>
        <tissue evidence="4">Gonads</tissue>
    </source>
</reference>
<dbReference type="SUPFAM" id="SSF51735">
    <property type="entry name" value="NAD(P)-binding Rossmann-fold domains"/>
    <property type="match status" value="1"/>
</dbReference>
<dbReference type="GO" id="GO:0008202">
    <property type="term" value="P:steroid metabolic process"/>
    <property type="evidence" value="ECO:0007669"/>
    <property type="project" value="TreeGrafter"/>
</dbReference>
<dbReference type="Pfam" id="PF00106">
    <property type="entry name" value="adh_short"/>
    <property type="match status" value="2"/>
</dbReference>
<evidence type="ECO:0000256" key="1">
    <source>
        <dbReference type="ARBA" id="ARBA00023002"/>
    </source>
</evidence>
<name>A0A1S3HFA5_LINAN</name>
<keyword evidence="2" id="KW-0812">Transmembrane</keyword>
<dbReference type="InterPro" id="IPR036291">
    <property type="entry name" value="NAD(P)-bd_dom_sf"/>
</dbReference>